<feature type="transmembrane region" description="Helical" evidence="2">
    <location>
        <begin position="610"/>
        <end position="627"/>
    </location>
</feature>
<keyword evidence="2" id="KW-0472">Membrane</keyword>
<dbReference type="AlphaFoldDB" id="A0A1B9ICN3"/>
<feature type="compositionally biased region" description="Low complexity" evidence="1">
    <location>
        <begin position="967"/>
        <end position="980"/>
    </location>
</feature>
<feature type="compositionally biased region" description="Basic residues" evidence="1">
    <location>
        <begin position="227"/>
        <end position="244"/>
    </location>
</feature>
<reference evidence="4" key="4">
    <citation type="submission" date="2024-02" db="EMBL/GenBank/DDBJ databases">
        <title>Comparative genomics of Cryptococcus and Kwoniella reveals pathogenesis evolution and contrasting modes of karyotype evolution via chromosome fusion or intercentromeric recombination.</title>
        <authorList>
            <person name="Coelho M.A."/>
            <person name="David-Palma M."/>
            <person name="Shea T."/>
            <person name="Bowers K."/>
            <person name="McGinley-Smith S."/>
            <person name="Mohammad A.W."/>
            <person name="Gnirke A."/>
            <person name="Yurkov A.M."/>
            <person name="Nowrousian M."/>
            <person name="Sun S."/>
            <person name="Cuomo C.A."/>
            <person name="Heitman J."/>
        </authorList>
    </citation>
    <scope>NUCLEOTIDE SEQUENCE</scope>
    <source>
        <strain evidence="4">CBS 10737</strain>
    </source>
</reference>
<feature type="compositionally biased region" description="Basic and acidic residues" evidence="1">
    <location>
        <begin position="935"/>
        <end position="948"/>
    </location>
</feature>
<dbReference type="KEGG" id="kpin:30168956"/>
<dbReference type="STRING" id="1296096.A0A1B9ICN3"/>
<feature type="transmembrane region" description="Helical" evidence="2">
    <location>
        <begin position="761"/>
        <end position="782"/>
    </location>
</feature>
<evidence type="ECO:0000313" key="3">
    <source>
        <dbReference type="EMBL" id="OCF53286.1"/>
    </source>
</evidence>
<name>A0A1B9ICN3_9TREE</name>
<gene>
    <name evidence="3" type="ORF">I206_00587</name>
    <name evidence="4" type="ORF">I206_100740</name>
</gene>
<feature type="region of interest" description="Disordered" evidence="1">
    <location>
        <begin position="171"/>
        <end position="193"/>
    </location>
</feature>
<evidence type="ECO:0000256" key="1">
    <source>
        <dbReference type="SAM" id="MobiDB-lite"/>
    </source>
</evidence>
<evidence type="ECO:0000313" key="5">
    <source>
        <dbReference type="Proteomes" id="UP000094020"/>
    </source>
</evidence>
<feature type="region of interest" description="Disordered" evidence="1">
    <location>
        <begin position="795"/>
        <end position="831"/>
    </location>
</feature>
<feature type="region of interest" description="Disordered" evidence="1">
    <location>
        <begin position="361"/>
        <end position="420"/>
    </location>
</feature>
<evidence type="ECO:0000256" key="2">
    <source>
        <dbReference type="SAM" id="Phobius"/>
    </source>
</evidence>
<dbReference type="OrthoDB" id="2575061at2759"/>
<feature type="region of interest" description="Disordered" evidence="1">
    <location>
        <begin position="925"/>
        <end position="1209"/>
    </location>
</feature>
<keyword evidence="2" id="KW-0812">Transmembrane</keyword>
<organism evidence="3">
    <name type="scientific">Kwoniella pini CBS 10737</name>
    <dbReference type="NCBI Taxonomy" id="1296096"/>
    <lineage>
        <taxon>Eukaryota</taxon>
        <taxon>Fungi</taxon>
        <taxon>Dikarya</taxon>
        <taxon>Basidiomycota</taxon>
        <taxon>Agaricomycotina</taxon>
        <taxon>Tremellomycetes</taxon>
        <taxon>Tremellales</taxon>
        <taxon>Cryptococcaceae</taxon>
        <taxon>Kwoniella</taxon>
    </lineage>
</organism>
<feature type="region of interest" description="Disordered" evidence="1">
    <location>
        <begin position="51"/>
        <end position="85"/>
    </location>
</feature>
<reference evidence="3" key="1">
    <citation type="submission" date="2013-07" db="EMBL/GenBank/DDBJ databases">
        <title>The Genome Sequence of Cryptococcus pinus CBS10737.</title>
        <authorList>
            <consortium name="The Broad Institute Genome Sequencing Platform"/>
            <person name="Cuomo C."/>
            <person name="Litvintseva A."/>
            <person name="Chen Y."/>
            <person name="Heitman J."/>
            <person name="Sun S."/>
            <person name="Springer D."/>
            <person name="Dromer F."/>
            <person name="Young S.K."/>
            <person name="Zeng Q."/>
            <person name="Gargeya S."/>
            <person name="Fitzgerald M."/>
            <person name="Abouelleil A."/>
            <person name="Alvarado L."/>
            <person name="Berlin A.M."/>
            <person name="Chapman S.B."/>
            <person name="Dewar J."/>
            <person name="Goldberg J."/>
            <person name="Griggs A."/>
            <person name="Gujja S."/>
            <person name="Hansen M."/>
            <person name="Howarth C."/>
            <person name="Imamovic A."/>
            <person name="Larimer J."/>
            <person name="McCowan C."/>
            <person name="Murphy C."/>
            <person name="Pearson M."/>
            <person name="Priest M."/>
            <person name="Roberts A."/>
            <person name="Saif S."/>
            <person name="Shea T."/>
            <person name="Sykes S."/>
            <person name="Wortman J."/>
            <person name="Nusbaum C."/>
            <person name="Birren B."/>
        </authorList>
    </citation>
    <scope>NUCLEOTIDE SEQUENCE [LARGE SCALE GENOMIC DNA]</scope>
    <source>
        <strain evidence="3">CBS 10737</strain>
    </source>
</reference>
<sequence>MSHYHQYESNSFQIQEEKLEDLSQGIKVTSHDYHISNIPTNETRRRASTLVNLPNSQKSSTQSSIPSDKDIPIRPPKSQFRPRFPSISTSTKIKQTDIGTERKRHNSQLSLGGLERLGGILKSFVKGLKSDFKEQQELPDSQIWIDRKKEEDHLRTRDRLTSISLSALIGQSQRTHKADPSGSIKTMSLSDQRSTQRLINRFMEELEPRSPTGNFHSYSQNPSPTTRHAHVQRIRNVGGHRRTHSSPGPTPTLSGASDIQSERGRTLSGGIFGNSIKSSTGDSHGLISDTDTSRSGRVDADGTASAPISPALTRQPLPSSPLPARPSARTPPHTPSRAPSNRGISPDTHPFAAVVAMMEAGNSPTKRRSRAQLGSKEVLSSPTKKGKERAEGERPHLLEGNQGRKQTPRRGFIGPGGLMPRIASRKSLAKLKLATSHSSSTPNPVIVSIPPSPPDTAKPQYPQTVSPLTPSSTTYLRPAPAPPLMPFWSKPRFAMSTSARNPSPAPSTISRGGTPTPLYAPRSGADGLPPGPGSELVEIPRFKKKELNLGIIRRRGLRQRVAWLCLWVAWLGNGLLSLFFDVNVIYILVQCTLHPSFTTNSEKSWQFATAAYAVLWAISTLAVWVGWELGYEFWRRWRLPRPSVETIYMSFPASLHLSLISFNHFTFLLHIRTSPLNTPYARDILPETCQALIQLIPGLLPLLPRAAIAVVALISFWSPAPDVQAPYGGAVDQTSNRDSNFFNADAPGQLTSYAKGVLLSFTAWIALRLLIVIGSGIGLWMFSGRPLGGLIGQRLSRKKKVSGPPTTPRKPKSSLQPRDPSTTSSPQKSWVDQENEFNWAWRERTRSRIQDAFELCMIRRNDGGIGRLDSFLYQSEIPWGRMMGQRSRLSNNLNTSDIELNNQDPSKVTRAISAKEFVDGFVEGKDLPSVTTTPDRSHFKSRTSELARPESLLDPTSNGLETPIRPSPSRANTAASSSATDLFYTPFEGNTPQTEKTRSVAEGIDKLPTQLQVTPHQTPVLPPSSYKTRGGLDEFGVKEKSSQTRGGSPDSANGSGDGDDESTGLLTTSTSNSARNTIIKKSRSRSSTINSTDHSSNDHSTSSPLGGNSRSSSFSSNKARKRAYTSGSLPKDSLRRTRSSSITLLRESVTNAANASGQLIRRARSGTVLSSVSTYSKMDGSDEEDDEEDKEILDHGKITPRSRRGTGLNLSMNVPFAINEKSNS</sequence>
<feature type="compositionally biased region" description="Polar residues" evidence="1">
    <location>
        <begin position="245"/>
        <end position="259"/>
    </location>
</feature>
<feature type="compositionally biased region" description="Polar residues" evidence="1">
    <location>
        <begin position="1043"/>
        <end position="1054"/>
    </location>
</feature>
<feature type="compositionally biased region" description="Basic and acidic residues" evidence="1">
    <location>
        <begin position="291"/>
        <end position="300"/>
    </location>
</feature>
<feature type="compositionally biased region" description="Basic and acidic residues" evidence="1">
    <location>
        <begin position="995"/>
        <end position="1005"/>
    </location>
</feature>
<protein>
    <submittedName>
        <fullName evidence="3">Uncharacterized protein</fullName>
    </submittedName>
</protein>
<feature type="compositionally biased region" description="Polar residues" evidence="1">
    <location>
        <begin position="211"/>
        <end position="226"/>
    </location>
</feature>
<reference evidence="4" key="2">
    <citation type="submission" date="2013-07" db="EMBL/GenBank/DDBJ databases">
        <authorList>
            <consortium name="The Broad Institute Genome Sequencing Platform"/>
            <person name="Cuomo C."/>
            <person name="Litvintseva A."/>
            <person name="Chen Y."/>
            <person name="Heitman J."/>
            <person name="Sun S."/>
            <person name="Springer D."/>
            <person name="Dromer F."/>
            <person name="Young S.K."/>
            <person name="Zeng Q."/>
            <person name="Gargeya S."/>
            <person name="Fitzgerald M."/>
            <person name="Abouelleil A."/>
            <person name="Alvarado L."/>
            <person name="Berlin A.M."/>
            <person name="Chapman S.B."/>
            <person name="Dewar J."/>
            <person name="Goldberg J."/>
            <person name="Griggs A."/>
            <person name="Gujja S."/>
            <person name="Hansen M."/>
            <person name="Howarth C."/>
            <person name="Imamovic A."/>
            <person name="Larimer J."/>
            <person name="McCowan C."/>
            <person name="Murphy C."/>
            <person name="Pearson M."/>
            <person name="Priest M."/>
            <person name="Roberts A."/>
            <person name="Saif S."/>
            <person name="Shea T."/>
            <person name="Sykes S."/>
            <person name="Wortman J."/>
            <person name="Nusbaum C."/>
            <person name="Birren B."/>
        </authorList>
    </citation>
    <scope>NUCLEOTIDE SEQUENCE</scope>
    <source>
        <strain evidence="4">CBS 10737</strain>
    </source>
</reference>
<feature type="compositionally biased region" description="Acidic residues" evidence="1">
    <location>
        <begin position="1181"/>
        <end position="1191"/>
    </location>
</feature>
<dbReference type="RefSeq" id="XP_019014505.1">
    <property type="nucleotide sequence ID" value="XM_019152367.1"/>
</dbReference>
<feature type="compositionally biased region" description="Polar residues" evidence="1">
    <location>
        <begin position="813"/>
        <end position="831"/>
    </location>
</feature>
<keyword evidence="5" id="KW-1185">Reference proteome</keyword>
<proteinExistence type="predicted"/>
<feature type="compositionally biased region" description="Basic and acidic residues" evidence="1">
    <location>
        <begin position="388"/>
        <end position="397"/>
    </location>
</feature>
<feature type="region of interest" description="Disordered" evidence="1">
    <location>
        <begin position="496"/>
        <end position="527"/>
    </location>
</feature>
<feature type="compositionally biased region" description="Polar residues" evidence="1">
    <location>
        <begin position="496"/>
        <end position="513"/>
    </location>
</feature>
<feature type="transmembrane region" description="Helical" evidence="2">
    <location>
        <begin position="561"/>
        <end position="589"/>
    </location>
</feature>
<evidence type="ECO:0000313" key="4">
    <source>
        <dbReference type="EMBL" id="WWC66833.1"/>
    </source>
</evidence>
<feature type="compositionally biased region" description="Low complexity" evidence="1">
    <location>
        <begin position="56"/>
        <end position="66"/>
    </location>
</feature>
<dbReference type="EMBL" id="KI894007">
    <property type="protein sequence ID" value="OCF53286.1"/>
    <property type="molecule type" value="Genomic_DNA"/>
</dbReference>
<feature type="compositionally biased region" description="Low complexity" evidence="1">
    <location>
        <begin position="1085"/>
        <end position="1116"/>
    </location>
</feature>
<feature type="compositionally biased region" description="Polar residues" evidence="1">
    <location>
        <begin position="461"/>
        <end position="473"/>
    </location>
</feature>
<feature type="compositionally biased region" description="Low complexity" evidence="1">
    <location>
        <begin position="1063"/>
        <end position="1077"/>
    </location>
</feature>
<keyword evidence="2" id="KW-1133">Transmembrane helix</keyword>
<feature type="compositionally biased region" description="Polar residues" evidence="1">
    <location>
        <begin position="1167"/>
        <end position="1176"/>
    </location>
</feature>
<feature type="region of interest" description="Disordered" evidence="1">
    <location>
        <begin position="451"/>
        <end position="473"/>
    </location>
</feature>
<feature type="region of interest" description="Disordered" evidence="1">
    <location>
        <begin position="206"/>
        <end position="348"/>
    </location>
</feature>
<feature type="compositionally biased region" description="Polar residues" evidence="1">
    <location>
        <begin position="1148"/>
        <end position="1157"/>
    </location>
</feature>
<feature type="compositionally biased region" description="Basic and acidic residues" evidence="1">
    <location>
        <begin position="1030"/>
        <end position="1042"/>
    </location>
</feature>
<accession>A0A1B9ICN3</accession>
<dbReference type="Proteomes" id="UP000094020">
    <property type="component" value="Chromosome 1"/>
</dbReference>
<dbReference type="GeneID" id="30168956"/>
<reference evidence="3" key="3">
    <citation type="submission" date="2016-07" db="EMBL/GenBank/DDBJ databases">
        <title>Evolution of pathogenesis and genome organization in the Tremellales.</title>
        <authorList>
            <person name="Cuomo C."/>
            <person name="Litvintseva A."/>
            <person name="Heitman J."/>
            <person name="Chen Y."/>
            <person name="Sun S."/>
            <person name="Springer D."/>
            <person name="Dromer F."/>
            <person name="Young S."/>
            <person name="Zeng Q."/>
            <person name="Chapman S."/>
            <person name="Gujja S."/>
            <person name="Saif S."/>
            <person name="Birren B."/>
        </authorList>
    </citation>
    <scope>NUCLEOTIDE SEQUENCE</scope>
    <source>
        <strain evidence="3">CBS 10737</strain>
    </source>
</reference>
<feature type="compositionally biased region" description="Polar residues" evidence="1">
    <location>
        <begin position="183"/>
        <end position="193"/>
    </location>
</feature>
<dbReference type="EMBL" id="CP144519">
    <property type="protein sequence ID" value="WWC66833.1"/>
    <property type="molecule type" value="Genomic_DNA"/>
</dbReference>